<feature type="transmembrane region" description="Helical" evidence="1">
    <location>
        <begin position="17"/>
        <end position="38"/>
    </location>
</feature>
<keyword evidence="1" id="KW-1133">Transmembrane helix</keyword>
<gene>
    <name evidence="2" type="ORF">A2867_04880</name>
</gene>
<dbReference type="Pfam" id="PF18901">
    <property type="entry name" value="DUF5657"/>
    <property type="match status" value="1"/>
</dbReference>
<name>A0A1F5JI82_9BACT</name>
<dbReference type="EMBL" id="MFCP01000020">
    <property type="protein sequence ID" value="OGE28316.1"/>
    <property type="molecule type" value="Genomic_DNA"/>
</dbReference>
<evidence type="ECO:0000256" key="1">
    <source>
        <dbReference type="SAM" id="Phobius"/>
    </source>
</evidence>
<protein>
    <submittedName>
        <fullName evidence="2">Uncharacterized protein</fullName>
    </submittedName>
</protein>
<dbReference type="Proteomes" id="UP000177555">
    <property type="component" value="Unassembled WGS sequence"/>
</dbReference>
<dbReference type="InterPro" id="IPR043716">
    <property type="entry name" value="DUF5657"/>
</dbReference>
<keyword evidence="1" id="KW-0812">Transmembrane</keyword>
<dbReference type="AlphaFoldDB" id="A0A1F5JI82"/>
<reference evidence="2 3" key="1">
    <citation type="journal article" date="2016" name="Nat. Commun.">
        <title>Thousands of microbial genomes shed light on interconnected biogeochemical processes in an aquifer system.</title>
        <authorList>
            <person name="Anantharaman K."/>
            <person name="Brown C.T."/>
            <person name="Hug L.A."/>
            <person name="Sharon I."/>
            <person name="Castelle C.J."/>
            <person name="Probst A.J."/>
            <person name="Thomas B.C."/>
            <person name="Singh A."/>
            <person name="Wilkins M.J."/>
            <person name="Karaoz U."/>
            <person name="Brodie E.L."/>
            <person name="Williams K.H."/>
            <person name="Hubbard S.S."/>
            <person name="Banfield J.F."/>
        </authorList>
    </citation>
    <scope>NUCLEOTIDE SEQUENCE [LARGE SCALE GENOMIC DNA]</scope>
</reference>
<organism evidence="2 3">
    <name type="scientific">Candidatus Daviesbacteria bacterium RIFCSPHIGHO2_01_FULL_40_11</name>
    <dbReference type="NCBI Taxonomy" id="1797762"/>
    <lineage>
        <taxon>Bacteria</taxon>
        <taxon>Candidatus Daviesiibacteriota</taxon>
    </lineage>
</organism>
<feature type="transmembrane region" description="Helical" evidence="1">
    <location>
        <begin position="58"/>
        <end position="77"/>
    </location>
</feature>
<evidence type="ECO:0000313" key="3">
    <source>
        <dbReference type="Proteomes" id="UP000177555"/>
    </source>
</evidence>
<sequence length="78" mass="8590">MPTTTPTDTLDFEITMMLLKVAILIILVFYAIFALIVVRQVDLMSKTLITKVSPILKAFSIIHAGFAIGLIVLAWGIL</sequence>
<accession>A0A1F5JI82</accession>
<evidence type="ECO:0000313" key="2">
    <source>
        <dbReference type="EMBL" id="OGE28316.1"/>
    </source>
</evidence>
<proteinExistence type="predicted"/>
<keyword evidence="1" id="KW-0472">Membrane</keyword>
<comment type="caution">
    <text evidence="2">The sequence shown here is derived from an EMBL/GenBank/DDBJ whole genome shotgun (WGS) entry which is preliminary data.</text>
</comment>